<feature type="domain" description="Tip attachment protein J" evidence="2">
    <location>
        <begin position="366"/>
        <end position="529"/>
    </location>
</feature>
<dbReference type="Proteomes" id="UP001056132">
    <property type="component" value="Chromosome 1"/>
</dbReference>
<organism evidence="3 4">
    <name type="scientific">Cupriavidus campinensis</name>
    <dbReference type="NCBI Taxonomy" id="151783"/>
    <lineage>
        <taxon>Bacteria</taxon>
        <taxon>Pseudomonadati</taxon>
        <taxon>Pseudomonadota</taxon>
        <taxon>Betaproteobacteria</taxon>
        <taxon>Burkholderiales</taxon>
        <taxon>Burkholderiaceae</taxon>
        <taxon>Cupriavidus</taxon>
    </lineage>
</organism>
<dbReference type="KEGG" id="ccam:M5D45_06725"/>
<proteinExistence type="predicted"/>
<evidence type="ECO:0000313" key="3">
    <source>
        <dbReference type="EMBL" id="URF05494.1"/>
    </source>
</evidence>
<sequence>MPAAAAAVAAYVGAAVLAAGSTVAVATAVGLVAYAVTALAISFAVGALMGAIFKPRSNNGFAAEAQGRTQVVRSNVQPRNMIYGTAMTSGPLIFAASTNDQGKNNQLMHLVIALADHECEAIDEVYLGEDPVGTLDGSGYPVGGKFRKTWGESAVKTQNVSGQSSVTVDLGQSARKMVSVIVKVRNGSDLDEQLITAYGWQTGDSRVVINNLDPAAEVVVITYEAGRSRPLVRIHKHPGDANQEADGTLISEVPGWTSAHRLRGVCYLYIRLDFDADVFPNGLPNIKAIVRGKRVFDPRIGNTYYTNNWALCIYDYLRDQSGFGCTDADIDVASVIAAANVSDEVVAAGGGLQQRYICNGVVMSDKSPRDNLAEMITAGGGVVTITGGVFRVFAGAYDVPTVTLTESDLRGSVKVRPRISRKDLFNVVKGTFVDPSHYWQPSDFPPVKNDTYAAQDGEVIERDIELPFTTDSIVAQRLAKIILERSRQGITVEFPAKLTAFQLTAYSTVKLSLAKFGWTNKVFRVMSWKMSDDGGIDLVLNEEAAAVYDWNGGDATVRDPAPDTNLPNPFQIENVGQILMDSGDAQLILSQSGVVISRVLVTWPAAQEASLSQSGRTEVQYKRAADSDWTALPLLPADTTSLYLSPVEDGVAYVVRARFVSALGVRSPAWSYSPVHTVVGKLAPPRDLTGLSLTALNGMANLTWDAASDLDVRNGGQARIRHTTDLVQPTWGSAIDFGGYISGAANSAQLPLLTGVYLAKWVDSTGHESANAAIVITTAPWLANLNIVATVAEHPGFEGAKSSIVFDPALNGIKLIGSGLIDDQGLIDASGLWDSQPQIDTLGPVDTVVGTGGWGLIDSLGGIVESGTYTFAGALDLGVAERSRLTATVDTVAFDTGDTIDDRFELVDSWQSIDGDLVSDTAVSLYVRTTPDDSAGSPTWSAWQRFTMGDYEARAFQWKVVMESGSPTHNVLVTGLSVTVDMPDRREYARDVVSAAAPQVVTFEKPFRIVPAIGVTAQNMVQGDYFTVTAKSESGFTINFFNSTGTPVSRKFDWDAIGY</sequence>
<keyword evidence="1" id="KW-0472">Membrane</keyword>
<evidence type="ECO:0000313" key="4">
    <source>
        <dbReference type="Proteomes" id="UP001056132"/>
    </source>
</evidence>
<dbReference type="EMBL" id="CP097330">
    <property type="protein sequence ID" value="URF05494.1"/>
    <property type="molecule type" value="Genomic_DNA"/>
</dbReference>
<reference evidence="3" key="1">
    <citation type="journal article" date="2022" name="Microbiol. Resour. Announc.">
        <title>Genome Sequence of Cupriavidus campinensis Strain G5, a Member of a Bacterial Consortium Capable of Polyethylene Degradation.</title>
        <authorList>
            <person name="Schneider B."/>
            <person name="Pfeiffer F."/>
            <person name="Dyall-Smith M."/>
            <person name="Kunte H.J."/>
        </authorList>
    </citation>
    <scope>NUCLEOTIDE SEQUENCE</scope>
    <source>
        <strain evidence="3">G5</strain>
    </source>
</reference>
<gene>
    <name evidence="3" type="ORF">M5D45_06725</name>
</gene>
<protein>
    <submittedName>
        <fullName evidence="3">Phage tail protein</fullName>
    </submittedName>
</protein>
<dbReference type="Pfam" id="PF13550">
    <property type="entry name" value="Phage-tail_3"/>
    <property type="match status" value="1"/>
</dbReference>
<keyword evidence="1" id="KW-0812">Transmembrane</keyword>
<dbReference type="RefSeq" id="WP_250025233.1">
    <property type="nucleotide sequence ID" value="NZ_CP097330.1"/>
</dbReference>
<feature type="transmembrane region" description="Helical" evidence="1">
    <location>
        <begin position="28"/>
        <end position="53"/>
    </location>
</feature>
<keyword evidence="1" id="KW-1133">Transmembrane helix</keyword>
<dbReference type="SUPFAM" id="SSF49265">
    <property type="entry name" value="Fibronectin type III"/>
    <property type="match status" value="1"/>
</dbReference>
<name>A0AAE9I0Y9_9BURK</name>
<dbReference type="AlphaFoldDB" id="A0AAE9I0Y9"/>
<reference evidence="3" key="2">
    <citation type="submission" date="2022-05" db="EMBL/GenBank/DDBJ databases">
        <authorList>
            <person name="Kunte H.-J."/>
        </authorList>
    </citation>
    <scope>NUCLEOTIDE SEQUENCE</scope>
    <source>
        <strain evidence="3">G5</strain>
    </source>
</reference>
<evidence type="ECO:0000259" key="2">
    <source>
        <dbReference type="Pfam" id="PF13550"/>
    </source>
</evidence>
<dbReference type="InterPro" id="IPR032876">
    <property type="entry name" value="J_dom"/>
</dbReference>
<accession>A0AAE9I0Y9</accession>
<dbReference type="InterPro" id="IPR036116">
    <property type="entry name" value="FN3_sf"/>
</dbReference>
<evidence type="ECO:0000256" key="1">
    <source>
        <dbReference type="SAM" id="Phobius"/>
    </source>
</evidence>